<reference evidence="15 16" key="1">
    <citation type="journal article" date="2015" name="Antonie Van Leeuwenhoek">
        <title>Oricola cellulosilytica gen. nov., sp. nov., a cellulose-degrading bacterium of the family Phyllobacteriaceae isolated from surface seashore water, and emended descriptions of Mesorhizobium loti and Phyllobacterium myrsinacearum.</title>
        <authorList>
            <person name="Hameed A."/>
            <person name="Shahina M."/>
            <person name="Lai W.A."/>
            <person name="Lin S.Y."/>
            <person name="Young L.S."/>
            <person name="Liu Y.C."/>
            <person name="Hsu Y.H."/>
            <person name="Young C.C."/>
        </authorList>
    </citation>
    <scope>NUCLEOTIDE SEQUENCE [LARGE SCALE GENOMIC DNA]</scope>
    <source>
        <strain evidence="15 16">KCTC 52183</strain>
    </source>
</reference>
<comment type="caution">
    <text evidence="15">The sequence shown here is derived from an EMBL/GenBank/DDBJ whole genome shotgun (WGS) entry which is preliminary data.</text>
</comment>
<dbReference type="OrthoDB" id="9771883at2"/>
<dbReference type="InterPro" id="IPR008927">
    <property type="entry name" value="6-PGluconate_DH-like_C_sf"/>
</dbReference>
<keyword evidence="9" id="KW-0413">Isomerase</keyword>
<dbReference type="GO" id="GO:0016853">
    <property type="term" value="F:isomerase activity"/>
    <property type="evidence" value="ECO:0007669"/>
    <property type="project" value="UniProtKB-KW"/>
</dbReference>
<dbReference type="Gene3D" id="1.10.1040.50">
    <property type="match status" value="1"/>
</dbReference>
<dbReference type="CDD" id="cd06558">
    <property type="entry name" value="crotonase-like"/>
    <property type="match status" value="1"/>
</dbReference>
<evidence type="ECO:0000256" key="8">
    <source>
        <dbReference type="ARBA" id="ARBA00023140"/>
    </source>
</evidence>
<evidence type="ECO:0000256" key="12">
    <source>
        <dbReference type="ARBA" id="ARBA00049556"/>
    </source>
</evidence>
<dbReference type="RefSeq" id="WP_131566295.1">
    <property type="nucleotide sequence ID" value="NZ_JAINFK010000003.1"/>
</dbReference>
<keyword evidence="7" id="KW-0443">Lipid metabolism</keyword>
<gene>
    <name evidence="15" type="ORF">E0D97_05225</name>
</gene>
<keyword evidence="11" id="KW-0511">Multifunctional enzyme</keyword>
<evidence type="ECO:0000259" key="14">
    <source>
        <dbReference type="Pfam" id="PF02737"/>
    </source>
</evidence>
<dbReference type="Gene3D" id="3.90.226.10">
    <property type="entry name" value="2-enoyl-CoA Hydratase, Chain A, domain 1"/>
    <property type="match status" value="1"/>
</dbReference>
<keyword evidence="3" id="KW-0276">Fatty acid metabolism</keyword>
<keyword evidence="8" id="KW-0576">Peroxisome</keyword>
<evidence type="ECO:0000256" key="2">
    <source>
        <dbReference type="ARBA" id="ARBA00005005"/>
    </source>
</evidence>
<keyword evidence="16" id="KW-1185">Reference proteome</keyword>
<evidence type="ECO:0000256" key="5">
    <source>
        <dbReference type="ARBA" id="ARBA00023002"/>
    </source>
</evidence>
<name>A0A4R0PEI3_9HYPH</name>
<keyword evidence="10" id="KW-0456">Lyase</keyword>
<dbReference type="Pfam" id="PF00725">
    <property type="entry name" value="3HCDH"/>
    <property type="match status" value="1"/>
</dbReference>
<comment type="subcellular location">
    <subcellularLocation>
        <location evidence="1">Peroxisome</location>
    </subcellularLocation>
</comment>
<dbReference type="InterPro" id="IPR006108">
    <property type="entry name" value="3HC_DH_C"/>
</dbReference>
<organism evidence="15 16">
    <name type="scientific">Oricola cellulosilytica</name>
    <dbReference type="NCBI Taxonomy" id="1429082"/>
    <lineage>
        <taxon>Bacteria</taxon>
        <taxon>Pseudomonadati</taxon>
        <taxon>Pseudomonadota</taxon>
        <taxon>Alphaproteobacteria</taxon>
        <taxon>Hyphomicrobiales</taxon>
        <taxon>Ahrensiaceae</taxon>
        <taxon>Oricola</taxon>
    </lineage>
</organism>
<dbReference type="SUPFAM" id="SSF52096">
    <property type="entry name" value="ClpP/crotonase"/>
    <property type="match status" value="1"/>
</dbReference>
<dbReference type="InterPro" id="IPR006176">
    <property type="entry name" value="3-OHacyl-CoA_DH_NAD-bd"/>
</dbReference>
<evidence type="ECO:0000259" key="13">
    <source>
        <dbReference type="Pfam" id="PF00725"/>
    </source>
</evidence>
<dbReference type="FunFam" id="3.40.50.720:FF:000009">
    <property type="entry name" value="Fatty oxidation complex, alpha subunit"/>
    <property type="match status" value="1"/>
</dbReference>
<comment type="pathway">
    <text evidence="2">Lipid metabolism; fatty acid beta-oxidation.</text>
</comment>
<dbReference type="FunFam" id="1.10.1040.50:FF:000006">
    <property type="entry name" value="Peroxisomal bifunctional enzyme"/>
    <property type="match status" value="1"/>
</dbReference>
<dbReference type="UniPathway" id="UPA00659"/>
<dbReference type="Pfam" id="PF00378">
    <property type="entry name" value="ECH_1"/>
    <property type="match status" value="1"/>
</dbReference>
<evidence type="ECO:0000256" key="10">
    <source>
        <dbReference type="ARBA" id="ARBA00023239"/>
    </source>
</evidence>
<dbReference type="Pfam" id="PF02737">
    <property type="entry name" value="3HCDH_N"/>
    <property type="match status" value="1"/>
</dbReference>
<evidence type="ECO:0000256" key="3">
    <source>
        <dbReference type="ARBA" id="ARBA00022832"/>
    </source>
</evidence>
<keyword evidence="6" id="KW-0520">NAD</keyword>
<sequence>MTAPVSVTVDENIAYVTIDNPPVNALSQAVRAGLSDAVRRLDADDAVQAVVLLCTGRTFVAGADIREFGKPPQPPHLPDVIAEIENAHVPWVAAIHGTALGGGLELALGCSARVVEAGAKLGLPEVSLGLIPGAGGTVRLPRLVPVEEAIAMITSGKPVDAAQAVSIGLADRIAKNDRVEEAAELARELAANGKPDTLSARPPVGNPDETFWAKQRASIKAKVRGQISPVAGLEAVRDAVTMPAAGAFTAERARFMALKDTEQSAALRYMFFAERNTGRPDAIKNEKPAEIRSVGVIGGGTMGAGIAASFLLAGLPITLIERDAEAVDQAIGRVKGILEQSRKRGVLTDETLAETLVRFSAETSYETLSDCDLVIEAVFEDMNVKHAVFADLDKVCRADAILATNTSYLDVSAIADATSDPSRVVGLHFFSPAHVMKLLEIVKTEAASPKTLETALSVAKMLHKIPVIAGVCDGFIGNRIFSAFRRECDFMLEEGALPEQIDAAMRGFGFAMGIYAVQDLAGLDIGWATRKRQAASRDPEARYSRIADRICELGRFGQKTGAGWYSYAEGSRTGDPDPLVERIVREESERLGIQRKDFSDEDIMNRIMAAMQTEARAVLDEGIALKPSDIDVTLVHGYGFPRHQGGPMFKAGQT</sequence>
<comment type="catalytic activity">
    <reaction evidence="12">
        <text>a (3S)-3-hydroxyacyl-CoA + NAD(+) = a 3-oxoacyl-CoA + NADH + H(+)</text>
        <dbReference type="Rhea" id="RHEA:22432"/>
        <dbReference type="ChEBI" id="CHEBI:15378"/>
        <dbReference type="ChEBI" id="CHEBI:57318"/>
        <dbReference type="ChEBI" id="CHEBI:57540"/>
        <dbReference type="ChEBI" id="CHEBI:57945"/>
        <dbReference type="ChEBI" id="CHEBI:90726"/>
        <dbReference type="EC" id="1.1.1.35"/>
    </reaction>
</comment>
<dbReference type="GO" id="GO:0006635">
    <property type="term" value="P:fatty acid beta-oxidation"/>
    <property type="evidence" value="ECO:0007669"/>
    <property type="project" value="UniProtKB-UniPathway"/>
</dbReference>
<dbReference type="SUPFAM" id="SSF48179">
    <property type="entry name" value="6-phosphogluconate dehydrogenase C-terminal domain-like"/>
    <property type="match status" value="2"/>
</dbReference>
<dbReference type="GO" id="GO:0004300">
    <property type="term" value="F:enoyl-CoA hydratase activity"/>
    <property type="evidence" value="ECO:0007669"/>
    <property type="project" value="UniProtKB-ARBA"/>
</dbReference>
<dbReference type="EMBL" id="SJST01000002">
    <property type="protein sequence ID" value="TCD14959.1"/>
    <property type="molecule type" value="Genomic_DNA"/>
</dbReference>
<evidence type="ECO:0000313" key="15">
    <source>
        <dbReference type="EMBL" id="TCD14959.1"/>
    </source>
</evidence>
<dbReference type="InterPro" id="IPR036291">
    <property type="entry name" value="NAD(P)-bd_dom_sf"/>
</dbReference>
<proteinExistence type="predicted"/>
<dbReference type="Proteomes" id="UP000291301">
    <property type="component" value="Unassembled WGS sequence"/>
</dbReference>
<feature type="domain" description="3-hydroxyacyl-CoA dehydrogenase NAD binding" evidence="14">
    <location>
        <begin position="294"/>
        <end position="469"/>
    </location>
</feature>
<dbReference type="InterPro" id="IPR001753">
    <property type="entry name" value="Enoyl-CoA_hydra/iso"/>
</dbReference>
<evidence type="ECO:0000256" key="11">
    <source>
        <dbReference type="ARBA" id="ARBA00023268"/>
    </source>
</evidence>
<dbReference type="PANTHER" id="PTHR23309:SF51">
    <property type="entry name" value="3-HYDROXYACYL-COA DEHYDROGENASE-RELATED"/>
    <property type="match status" value="1"/>
</dbReference>
<evidence type="ECO:0000313" key="16">
    <source>
        <dbReference type="Proteomes" id="UP000291301"/>
    </source>
</evidence>
<dbReference type="InterPro" id="IPR029045">
    <property type="entry name" value="ClpP/crotonase-like_dom_sf"/>
</dbReference>
<dbReference type="AlphaFoldDB" id="A0A4R0PEI3"/>
<dbReference type="GO" id="GO:0003857">
    <property type="term" value="F:(3S)-3-hydroxyacyl-CoA dehydrogenase (NAD+) activity"/>
    <property type="evidence" value="ECO:0007669"/>
    <property type="project" value="UniProtKB-EC"/>
</dbReference>
<accession>A0A4R0PEI3</accession>
<evidence type="ECO:0000256" key="4">
    <source>
        <dbReference type="ARBA" id="ARBA00022963"/>
    </source>
</evidence>
<evidence type="ECO:0000256" key="1">
    <source>
        <dbReference type="ARBA" id="ARBA00004275"/>
    </source>
</evidence>
<dbReference type="Gene3D" id="3.40.50.720">
    <property type="entry name" value="NAD(P)-binding Rossmann-like Domain"/>
    <property type="match status" value="1"/>
</dbReference>
<dbReference type="PANTHER" id="PTHR23309">
    <property type="entry name" value="3-HYDROXYACYL-COA DEHYROGENASE"/>
    <property type="match status" value="1"/>
</dbReference>
<evidence type="ECO:0000256" key="9">
    <source>
        <dbReference type="ARBA" id="ARBA00023235"/>
    </source>
</evidence>
<feature type="domain" description="3-hydroxyacyl-CoA dehydrogenase C-terminal" evidence="13">
    <location>
        <begin position="474"/>
        <end position="567"/>
    </location>
</feature>
<evidence type="ECO:0000256" key="6">
    <source>
        <dbReference type="ARBA" id="ARBA00023027"/>
    </source>
</evidence>
<protein>
    <submittedName>
        <fullName evidence="15">3-hydroxyacyl-CoA dehydrogenase</fullName>
    </submittedName>
</protein>
<keyword evidence="4" id="KW-0442">Lipid degradation</keyword>
<evidence type="ECO:0000256" key="7">
    <source>
        <dbReference type="ARBA" id="ARBA00023098"/>
    </source>
</evidence>
<keyword evidence="5" id="KW-0560">Oxidoreductase</keyword>
<dbReference type="SUPFAM" id="SSF51735">
    <property type="entry name" value="NAD(P)-binding Rossmann-fold domains"/>
    <property type="match status" value="1"/>
</dbReference>
<dbReference type="GO" id="GO:0070403">
    <property type="term" value="F:NAD+ binding"/>
    <property type="evidence" value="ECO:0007669"/>
    <property type="project" value="InterPro"/>
</dbReference>